<dbReference type="SUPFAM" id="SSF48452">
    <property type="entry name" value="TPR-like"/>
    <property type="match status" value="1"/>
</dbReference>
<protein>
    <recommendedName>
        <fullName evidence="2">Glycosyltransferase 2-like domain-containing protein</fullName>
    </recommendedName>
</protein>
<keyword evidence="4" id="KW-1185">Reference proteome</keyword>
<dbReference type="Gene3D" id="3.90.550.10">
    <property type="entry name" value="Spore Coat Polysaccharide Biosynthesis Protein SpsA, Chain A"/>
    <property type="match status" value="1"/>
</dbReference>
<dbReference type="InterPro" id="IPR001173">
    <property type="entry name" value="Glyco_trans_2-like"/>
</dbReference>
<reference evidence="3 4" key="1">
    <citation type="submission" date="2016-11" db="EMBL/GenBank/DDBJ databases">
        <title>Comparative genomics of Acidibacillus ferroxidans species.</title>
        <authorList>
            <person name="Oliveira G."/>
            <person name="Nunes G."/>
            <person name="Oliveira R."/>
            <person name="Araujo F."/>
            <person name="Salim A."/>
            <person name="Scholte L."/>
            <person name="Morais D."/>
            <person name="Nancucheo I."/>
            <person name="Johnson D.B."/>
            <person name="Grail B."/>
            <person name="Bittencourt J."/>
            <person name="Valadares R."/>
        </authorList>
    </citation>
    <scope>NUCLEOTIDE SEQUENCE [LARGE SCALE GENOMIC DNA]</scope>
    <source>
        <strain evidence="3 4">Y002</strain>
    </source>
</reference>
<dbReference type="PROSITE" id="PS50005">
    <property type="entry name" value="TPR"/>
    <property type="match status" value="1"/>
</dbReference>
<evidence type="ECO:0000259" key="2">
    <source>
        <dbReference type="Pfam" id="PF00535"/>
    </source>
</evidence>
<dbReference type="RefSeq" id="WP_109430396.1">
    <property type="nucleotide sequence ID" value="NZ_MPDK01000008.1"/>
</dbReference>
<dbReference type="Pfam" id="PF13432">
    <property type="entry name" value="TPR_16"/>
    <property type="match status" value="1"/>
</dbReference>
<dbReference type="Pfam" id="PF00535">
    <property type="entry name" value="Glycos_transf_2"/>
    <property type="match status" value="1"/>
</dbReference>
<feature type="repeat" description="TPR" evidence="1">
    <location>
        <begin position="271"/>
        <end position="304"/>
    </location>
</feature>
<accession>A0A2U3D9A3</accession>
<evidence type="ECO:0000313" key="4">
    <source>
        <dbReference type="Proteomes" id="UP000245380"/>
    </source>
</evidence>
<dbReference type="AlphaFoldDB" id="A0A2U3D9A3"/>
<dbReference type="InterPro" id="IPR011990">
    <property type="entry name" value="TPR-like_helical_dom_sf"/>
</dbReference>
<dbReference type="SMART" id="SM00028">
    <property type="entry name" value="TPR"/>
    <property type="match status" value="3"/>
</dbReference>
<gene>
    <name evidence="3" type="ORF">BM613_06665</name>
</gene>
<evidence type="ECO:0000313" key="3">
    <source>
        <dbReference type="EMBL" id="PWI57859.1"/>
    </source>
</evidence>
<dbReference type="Gene3D" id="1.25.40.10">
    <property type="entry name" value="Tetratricopeptide repeat domain"/>
    <property type="match status" value="1"/>
</dbReference>
<dbReference type="InterPro" id="IPR029044">
    <property type="entry name" value="Nucleotide-diphossugar_trans"/>
</dbReference>
<dbReference type="CDD" id="cd02511">
    <property type="entry name" value="Beta4Glucosyltransferase"/>
    <property type="match status" value="1"/>
</dbReference>
<dbReference type="InterPro" id="IPR019734">
    <property type="entry name" value="TPR_rpt"/>
</dbReference>
<dbReference type="SUPFAM" id="SSF53448">
    <property type="entry name" value="Nucleotide-diphospho-sugar transferases"/>
    <property type="match status" value="1"/>
</dbReference>
<organism evidence="3 4">
    <name type="scientific">Sulfoacidibacillus thermotolerans</name>
    <name type="common">Acidibacillus sulfuroxidans</name>
    <dbReference type="NCBI Taxonomy" id="1765684"/>
    <lineage>
        <taxon>Bacteria</taxon>
        <taxon>Bacillati</taxon>
        <taxon>Bacillota</taxon>
        <taxon>Bacilli</taxon>
        <taxon>Bacillales</taxon>
        <taxon>Alicyclobacillaceae</taxon>
        <taxon>Sulfoacidibacillus</taxon>
    </lineage>
</organism>
<dbReference type="EMBL" id="MPDK01000008">
    <property type="protein sequence ID" value="PWI57859.1"/>
    <property type="molecule type" value="Genomic_DNA"/>
</dbReference>
<evidence type="ECO:0000256" key="1">
    <source>
        <dbReference type="PROSITE-ProRule" id="PRU00339"/>
    </source>
</evidence>
<name>A0A2U3D9A3_SULT2</name>
<sequence length="473" mass="55105">MNRISLCMIVQNEEQFIAQCLQSAVDLVDEIIIVDTGSTDRTLEICKSFGAKIYSFSWNDNFSEARNAALSYAHGEWILVLDADDELSISTHDFIRDLLNQKSYDAFFFITKNLVGDPKNPSFLNYAQLRLFRNQPSFRYSGAIHERIPKLPNITYQLVPVMITHYGYLDSVVQAHHKVERNLAILHAELQTKPFDRFLHYYSGNEWLRSGQPNAAIEHYEQAMRSKTESEEQDWLPDLPLKYAFALWQTGQIGRAILVVLKAIKEFPEYTDLYFLLGNMYLEQQEWELAKEAFDRCLHLGEPSPVFPTQAGCGTYLPAFLLGVIEFTNRNWTNARIYFEQSVHDDPDYLPAVTYLCLCDWCEARYSLVNERIQFLRVQNGDKNSLWGLIYSINQSLMTKKIYIDLDNLTHTTSFFTCLATLTSCEGQVQRLGQLLLQLPIQWHRLAMREEWYYALYGKYHLMSCTTLREIRR</sequence>
<keyword evidence="1" id="KW-0802">TPR repeat</keyword>
<dbReference type="PANTHER" id="PTHR43630">
    <property type="entry name" value="POLY-BETA-1,6-N-ACETYL-D-GLUCOSAMINE SYNTHASE"/>
    <property type="match status" value="1"/>
</dbReference>
<dbReference type="PANTHER" id="PTHR43630:SF2">
    <property type="entry name" value="GLYCOSYLTRANSFERASE"/>
    <property type="match status" value="1"/>
</dbReference>
<dbReference type="Proteomes" id="UP000245380">
    <property type="component" value="Unassembled WGS sequence"/>
</dbReference>
<comment type="caution">
    <text evidence="3">The sequence shown here is derived from an EMBL/GenBank/DDBJ whole genome shotgun (WGS) entry which is preliminary data.</text>
</comment>
<feature type="domain" description="Glycosyltransferase 2-like" evidence="2">
    <location>
        <begin position="5"/>
        <end position="88"/>
    </location>
</feature>
<dbReference type="OrthoDB" id="9815923at2"/>
<proteinExistence type="predicted"/>